<organism evidence="3 4">
    <name type="scientific">Pseudomonas sessilinigenes</name>
    <dbReference type="NCBI Taxonomy" id="658629"/>
    <lineage>
        <taxon>Bacteria</taxon>
        <taxon>Pseudomonadati</taxon>
        <taxon>Pseudomonadota</taxon>
        <taxon>Gammaproteobacteria</taxon>
        <taxon>Pseudomonadales</taxon>
        <taxon>Pseudomonadaceae</taxon>
        <taxon>Pseudomonas</taxon>
    </lineage>
</organism>
<dbReference type="RefSeq" id="WP_068577210.1">
    <property type="nucleotide sequence ID" value="NZ_CP027706.1"/>
</dbReference>
<feature type="chain" id="PRO_5045973558" evidence="2">
    <location>
        <begin position="19"/>
        <end position="256"/>
    </location>
</feature>
<gene>
    <name evidence="3" type="ORF">KSS89_10770</name>
</gene>
<evidence type="ECO:0000313" key="3">
    <source>
        <dbReference type="EMBL" id="QXH42680.1"/>
    </source>
</evidence>
<evidence type="ECO:0000256" key="2">
    <source>
        <dbReference type="SAM" id="SignalP"/>
    </source>
</evidence>
<reference evidence="3" key="1">
    <citation type="submission" date="2021-06" db="EMBL/GenBank/DDBJ databases">
        <title>Updating the genus Pseudomonas: Description of 43 new species and partition of the Pseudomonas putida group.</title>
        <authorList>
            <person name="Girard L."/>
            <person name="Lood C."/>
            <person name="Vandamme P."/>
            <person name="Rokni-Zadeh H."/>
            <person name="van Noort V."/>
            <person name="Hofte M."/>
            <person name="Lavigne R."/>
            <person name="De Mot R."/>
        </authorList>
    </citation>
    <scope>NUCLEOTIDE SEQUENCE</scope>
    <source>
        <strain evidence="3">CMR12a</strain>
    </source>
</reference>
<evidence type="ECO:0000256" key="1">
    <source>
        <dbReference type="ARBA" id="ARBA00010333"/>
    </source>
</evidence>
<dbReference type="SUPFAM" id="SSF53850">
    <property type="entry name" value="Periplasmic binding protein-like II"/>
    <property type="match status" value="1"/>
</dbReference>
<name>A0ABX8MU25_9PSED</name>
<accession>A0ABX8MU25</accession>
<keyword evidence="2" id="KW-0732">Signal</keyword>
<dbReference type="Gene3D" id="3.40.190.10">
    <property type="entry name" value="Periplasmic binding protein-like II"/>
    <property type="match status" value="2"/>
</dbReference>
<dbReference type="PANTHER" id="PTHR35936">
    <property type="entry name" value="MEMBRANE-BOUND LYTIC MUREIN TRANSGLYCOSYLASE F"/>
    <property type="match status" value="1"/>
</dbReference>
<dbReference type="EMBL" id="CP077074">
    <property type="protein sequence ID" value="QXH42680.1"/>
    <property type="molecule type" value="Genomic_DNA"/>
</dbReference>
<proteinExistence type="inferred from homology"/>
<protein>
    <submittedName>
        <fullName evidence="3">Transporter substrate-binding domain-containing protein</fullName>
    </submittedName>
</protein>
<evidence type="ECO:0000313" key="4">
    <source>
        <dbReference type="Proteomes" id="UP000693952"/>
    </source>
</evidence>
<dbReference type="PANTHER" id="PTHR35936:SF6">
    <property type="entry name" value="AMINO ACID ABC TRANSPORTER SUBSTRATE-BINDING PAAT FAMILY PROTEIN"/>
    <property type="match status" value="1"/>
</dbReference>
<sequence length="256" mass="28393">MRLTWGALLLLLSSNLQAAAPTLRFAIADSWTMPAVAIDGGQPSTGILYDTMGRLAQHLGAQAEFHVLARARMQKAMAQGEVDVRCYVAQAWLPTPSTDDLWSVPLFQQRNVLVSASAIPAAVRLEELSRQRIGTVLSYTYTPLQPLFDANLLIRDDARNEEQVLQKLVVGRYRYAIASQWTLEWFNRTQADGNPLYSVAVVQDQAVGCHIRSDPSVPARKILHTLQHMKLSGEIDSIVERYVAPPSREQASTISP</sequence>
<keyword evidence="4" id="KW-1185">Reference proteome</keyword>
<feature type="signal peptide" evidence="2">
    <location>
        <begin position="1"/>
        <end position="18"/>
    </location>
</feature>
<dbReference type="Proteomes" id="UP000693952">
    <property type="component" value="Chromosome"/>
</dbReference>
<comment type="similarity">
    <text evidence="1">Belongs to the bacterial solute-binding protein 3 family.</text>
</comment>